<evidence type="ECO:0000313" key="1">
    <source>
        <dbReference type="EMBL" id="PTQ12958.1"/>
    </source>
</evidence>
<accession>A0A2T5G1D7</accession>
<dbReference type="AlphaFoldDB" id="A0A2T5G1D7"/>
<protein>
    <submittedName>
        <fullName evidence="1">Uncharacterized protein</fullName>
    </submittedName>
</protein>
<proteinExistence type="predicted"/>
<dbReference type="Proteomes" id="UP000244162">
    <property type="component" value="Unassembled WGS sequence"/>
</dbReference>
<organism evidence="1 2">
    <name type="scientific">Sphingomonas oleivorans</name>
    <dbReference type="NCBI Taxonomy" id="1735121"/>
    <lineage>
        <taxon>Bacteria</taxon>
        <taxon>Pseudomonadati</taxon>
        <taxon>Pseudomonadota</taxon>
        <taxon>Alphaproteobacteria</taxon>
        <taxon>Sphingomonadales</taxon>
        <taxon>Sphingomonadaceae</taxon>
        <taxon>Sphingomonas</taxon>
    </lineage>
</organism>
<evidence type="ECO:0000313" key="2">
    <source>
        <dbReference type="Proteomes" id="UP000244162"/>
    </source>
</evidence>
<dbReference type="RefSeq" id="WP_107966194.1">
    <property type="nucleotide sequence ID" value="NZ_NWBU01000004.1"/>
</dbReference>
<dbReference type="EMBL" id="NWBU01000004">
    <property type="protein sequence ID" value="PTQ12958.1"/>
    <property type="molecule type" value="Genomic_DNA"/>
</dbReference>
<reference evidence="1 2" key="1">
    <citation type="submission" date="2017-09" db="EMBL/GenBank/DDBJ databases">
        <title>Sphingomonas panjinensis sp.nov., isolated from oil-contaminated soil.</title>
        <authorList>
            <person name="Wang L."/>
            <person name="Chen L."/>
        </authorList>
    </citation>
    <scope>NUCLEOTIDE SEQUENCE [LARGE SCALE GENOMIC DNA]</scope>
    <source>
        <strain evidence="1 2">FW-11</strain>
    </source>
</reference>
<dbReference type="OrthoDB" id="7586251at2"/>
<sequence length="61" mass="6330">MTDQKKVSAFIIRDFGDAGTGEKFKAEAVAPISEGAFTNYQAAGLARKPTADEAKAAKAPA</sequence>
<keyword evidence="2" id="KW-1185">Reference proteome</keyword>
<name>A0A2T5G1D7_9SPHN</name>
<comment type="caution">
    <text evidence="1">The sequence shown here is derived from an EMBL/GenBank/DDBJ whole genome shotgun (WGS) entry which is preliminary data.</text>
</comment>
<gene>
    <name evidence="1" type="ORF">CLG96_02105</name>
</gene>